<dbReference type="EMBL" id="RBPX01000018">
    <property type="protein sequence ID" value="RMO72678.1"/>
    <property type="molecule type" value="Genomic_DNA"/>
</dbReference>
<accession>A0A3M3XRS0</accession>
<protein>
    <submittedName>
        <fullName evidence="2">Transposase component</fullName>
    </submittedName>
</protein>
<evidence type="ECO:0000259" key="1">
    <source>
        <dbReference type="Pfam" id="PF03050"/>
    </source>
</evidence>
<dbReference type="Proteomes" id="UP000274541">
    <property type="component" value="Unassembled WGS sequence"/>
</dbReference>
<sequence length="94" mass="10795">MDMVHAWMIAQRDLVLEGSAISRALDYSLKRWAALSRYLDDGAVPIDNNWAENQIRLWALGRKNWLFAWSLRSGKRAAAIMSLIQSARLKPRNP</sequence>
<dbReference type="Pfam" id="PF03050">
    <property type="entry name" value="DDE_Tnp_IS66"/>
    <property type="match status" value="1"/>
</dbReference>
<dbReference type="PANTHER" id="PTHR33678:SF1">
    <property type="entry name" value="BLL1576 PROTEIN"/>
    <property type="match status" value="1"/>
</dbReference>
<dbReference type="InterPro" id="IPR052344">
    <property type="entry name" value="Transposase-related"/>
</dbReference>
<gene>
    <name evidence="2" type="ORF">ALQ37_04338</name>
</gene>
<feature type="domain" description="Transposase IS66 central" evidence="1">
    <location>
        <begin position="1"/>
        <end position="75"/>
    </location>
</feature>
<evidence type="ECO:0000313" key="2">
    <source>
        <dbReference type="EMBL" id="RMO72678.1"/>
    </source>
</evidence>
<evidence type="ECO:0000313" key="3">
    <source>
        <dbReference type="Proteomes" id="UP000274541"/>
    </source>
</evidence>
<proteinExistence type="predicted"/>
<organism evidence="2 3">
    <name type="scientific">Pseudomonas syringae pv. aptata</name>
    <dbReference type="NCBI Taxonomy" id="83167"/>
    <lineage>
        <taxon>Bacteria</taxon>
        <taxon>Pseudomonadati</taxon>
        <taxon>Pseudomonadota</taxon>
        <taxon>Gammaproteobacteria</taxon>
        <taxon>Pseudomonadales</taxon>
        <taxon>Pseudomonadaceae</taxon>
        <taxon>Pseudomonas</taxon>
        <taxon>Pseudomonas syringae</taxon>
    </lineage>
</organism>
<dbReference type="PANTHER" id="PTHR33678">
    <property type="entry name" value="BLL1576 PROTEIN"/>
    <property type="match status" value="1"/>
</dbReference>
<reference evidence="2 3" key="1">
    <citation type="submission" date="2018-08" db="EMBL/GenBank/DDBJ databases">
        <title>Recombination of ecologically and evolutionarily significant loci maintains genetic cohesion in the Pseudomonas syringae species complex.</title>
        <authorList>
            <person name="Dillon M."/>
            <person name="Thakur S."/>
            <person name="Almeida R.N.D."/>
            <person name="Weir B.S."/>
            <person name="Guttman D.S."/>
        </authorList>
    </citation>
    <scope>NUCLEOTIDE SEQUENCE [LARGE SCALE GENOMIC DNA]</scope>
    <source>
        <strain evidence="2 3">ICMP 4388</strain>
    </source>
</reference>
<comment type="caution">
    <text evidence="2">The sequence shown here is derived from an EMBL/GenBank/DDBJ whole genome shotgun (WGS) entry which is preliminary data.</text>
</comment>
<name>A0A3M3XRS0_PSEAP</name>
<dbReference type="InterPro" id="IPR004291">
    <property type="entry name" value="Transposase_IS66_central"/>
</dbReference>
<dbReference type="AlphaFoldDB" id="A0A3M3XRS0"/>